<dbReference type="EMBL" id="CAJOAZ010003078">
    <property type="protein sequence ID" value="CAF3982992.1"/>
    <property type="molecule type" value="Genomic_DNA"/>
</dbReference>
<evidence type="ECO:0000313" key="1">
    <source>
        <dbReference type="EMBL" id="CAF3982992.1"/>
    </source>
</evidence>
<proteinExistence type="predicted"/>
<organism evidence="1 2">
    <name type="scientific">Adineta steineri</name>
    <dbReference type="NCBI Taxonomy" id="433720"/>
    <lineage>
        <taxon>Eukaryota</taxon>
        <taxon>Metazoa</taxon>
        <taxon>Spiralia</taxon>
        <taxon>Gnathifera</taxon>
        <taxon>Rotifera</taxon>
        <taxon>Eurotatoria</taxon>
        <taxon>Bdelloidea</taxon>
        <taxon>Adinetida</taxon>
        <taxon>Adinetidae</taxon>
        <taxon>Adineta</taxon>
    </lineage>
</organism>
<sequence length="70" mass="7966">MYSSIRVAICGARPSGLSQLHAFESPRQNTNLPKVCLEYVDYTYDKHFGQSVLYVLATYEIILENDPNKP</sequence>
<name>A0A819MP85_9BILA</name>
<evidence type="ECO:0000313" key="2">
    <source>
        <dbReference type="Proteomes" id="UP000663844"/>
    </source>
</evidence>
<gene>
    <name evidence="1" type="ORF">OXD698_LOCUS28496</name>
</gene>
<reference evidence="1" key="1">
    <citation type="submission" date="2021-02" db="EMBL/GenBank/DDBJ databases">
        <authorList>
            <person name="Nowell W R."/>
        </authorList>
    </citation>
    <scope>NUCLEOTIDE SEQUENCE</scope>
</reference>
<comment type="caution">
    <text evidence="1">The sequence shown here is derived from an EMBL/GenBank/DDBJ whole genome shotgun (WGS) entry which is preliminary data.</text>
</comment>
<dbReference type="AlphaFoldDB" id="A0A819MP85"/>
<accession>A0A819MP85</accession>
<dbReference type="Proteomes" id="UP000663844">
    <property type="component" value="Unassembled WGS sequence"/>
</dbReference>
<protein>
    <submittedName>
        <fullName evidence="1">Uncharacterized protein</fullName>
    </submittedName>
</protein>